<dbReference type="PROSITE" id="PS51194">
    <property type="entry name" value="HELICASE_CTER"/>
    <property type="match status" value="1"/>
</dbReference>
<dbReference type="InterPro" id="IPR011545">
    <property type="entry name" value="DEAD/DEAH_box_helicase_dom"/>
</dbReference>
<evidence type="ECO:0000259" key="6">
    <source>
        <dbReference type="PROSITE" id="PS51194"/>
    </source>
</evidence>
<name>A0ABV0QHY2_9TELE</name>
<dbReference type="SUPFAM" id="SSF52540">
    <property type="entry name" value="P-loop containing nucleoside triphosphate hydrolases"/>
    <property type="match status" value="1"/>
</dbReference>
<dbReference type="PANTHER" id="PTHR47959">
    <property type="entry name" value="ATP-DEPENDENT RNA HELICASE RHLE-RELATED"/>
    <property type="match status" value="1"/>
</dbReference>
<dbReference type="PROSITE" id="PS51192">
    <property type="entry name" value="HELICASE_ATP_BIND_1"/>
    <property type="match status" value="1"/>
</dbReference>
<keyword evidence="2" id="KW-0378">Hydrolase</keyword>
<feature type="non-terminal residue" evidence="7">
    <location>
        <position position="1"/>
    </location>
</feature>
<dbReference type="InterPro" id="IPR050079">
    <property type="entry name" value="DEAD_box_RNA_helicase"/>
</dbReference>
<sequence>GLDLKSQEVALRAGPDVLIATPGRLIDHLHNTPSFELSHIEILILDEADRLCSYNRQTMLFSATMSEEVKDLAAVSLKQPIRIFVNSNTDVAPFLRQEFVRIRPHREGDREAVVAGRSKSSCNSVELCQVLLRILAVINFTMPSTIKHYVHRVGRTARAGRSGRSVSLVGESERKMLKEVVKSAKNSVKARVLPTVSKALQEFDLALRGKKKREKFLKDGRKKDLTVKSIADESSENYLYL</sequence>
<dbReference type="InterPro" id="IPR001650">
    <property type="entry name" value="Helicase_C-like"/>
</dbReference>
<dbReference type="PANTHER" id="PTHR47959:SF22">
    <property type="entry name" value="RNA HELICASE"/>
    <property type="match status" value="1"/>
</dbReference>
<evidence type="ECO:0000259" key="5">
    <source>
        <dbReference type="PROSITE" id="PS51192"/>
    </source>
</evidence>
<evidence type="ECO:0000313" key="8">
    <source>
        <dbReference type="Proteomes" id="UP001434883"/>
    </source>
</evidence>
<feature type="domain" description="Helicase C-terminal" evidence="6">
    <location>
        <begin position="39"/>
        <end position="201"/>
    </location>
</feature>
<comment type="caution">
    <text evidence="7">The sequence shown here is derived from an EMBL/GenBank/DDBJ whole genome shotgun (WGS) entry which is preliminary data.</text>
</comment>
<evidence type="ECO:0000313" key="7">
    <source>
        <dbReference type="EMBL" id="MEQ2195021.1"/>
    </source>
</evidence>
<evidence type="ECO:0000256" key="2">
    <source>
        <dbReference type="ARBA" id="ARBA00022801"/>
    </source>
</evidence>
<evidence type="ECO:0000256" key="4">
    <source>
        <dbReference type="ARBA" id="ARBA00022840"/>
    </source>
</evidence>
<reference evidence="7 8" key="1">
    <citation type="submission" date="2021-06" db="EMBL/GenBank/DDBJ databases">
        <authorList>
            <person name="Palmer J.M."/>
        </authorList>
    </citation>
    <scope>NUCLEOTIDE SEQUENCE [LARGE SCALE GENOMIC DNA]</scope>
    <source>
        <strain evidence="7 8">XC_2019</strain>
        <tissue evidence="7">Muscle</tissue>
    </source>
</reference>
<keyword evidence="4" id="KW-0067">ATP-binding</keyword>
<gene>
    <name evidence="7" type="ORF">XENOCAPTIV_006246</name>
</gene>
<proteinExistence type="predicted"/>
<feature type="domain" description="Helicase ATP-binding" evidence="5">
    <location>
        <begin position="1"/>
        <end position="83"/>
    </location>
</feature>
<evidence type="ECO:0000256" key="3">
    <source>
        <dbReference type="ARBA" id="ARBA00022806"/>
    </source>
</evidence>
<dbReference type="Pfam" id="PF00270">
    <property type="entry name" value="DEAD"/>
    <property type="match status" value="1"/>
</dbReference>
<keyword evidence="1" id="KW-0547">Nucleotide-binding</keyword>
<dbReference type="InterPro" id="IPR014001">
    <property type="entry name" value="Helicase_ATP-bd"/>
</dbReference>
<dbReference type="Gene3D" id="3.40.50.300">
    <property type="entry name" value="P-loop containing nucleotide triphosphate hydrolases"/>
    <property type="match status" value="2"/>
</dbReference>
<organism evidence="7 8">
    <name type="scientific">Xenoophorus captivus</name>
    <dbReference type="NCBI Taxonomy" id="1517983"/>
    <lineage>
        <taxon>Eukaryota</taxon>
        <taxon>Metazoa</taxon>
        <taxon>Chordata</taxon>
        <taxon>Craniata</taxon>
        <taxon>Vertebrata</taxon>
        <taxon>Euteleostomi</taxon>
        <taxon>Actinopterygii</taxon>
        <taxon>Neopterygii</taxon>
        <taxon>Teleostei</taxon>
        <taxon>Neoteleostei</taxon>
        <taxon>Acanthomorphata</taxon>
        <taxon>Ovalentaria</taxon>
        <taxon>Atherinomorphae</taxon>
        <taxon>Cyprinodontiformes</taxon>
        <taxon>Goodeidae</taxon>
        <taxon>Xenoophorus</taxon>
    </lineage>
</organism>
<evidence type="ECO:0000256" key="1">
    <source>
        <dbReference type="ARBA" id="ARBA00022741"/>
    </source>
</evidence>
<accession>A0ABV0QHY2</accession>
<keyword evidence="8" id="KW-1185">Reference proteome</keyword>
<dbReference type="EMBL" id="JAHRIN010010092">
    <property type="protein sequence ID" value="MEQ2195021.1"/>
    <property type="molecule type" value="Genomic_DNA"/>
</dbReference>
<dbReference type="InterPro" id="IPR027417">
    <property type="entry name" value="P-loop_NTPase"/>
</dbReference>
<keyword evidence="3" id="KW-0347">Helicase</keyword>
<dbReference type="Proteomes" id="UP001434883">
    <property type="component" value="Unassembled WGS sequence"/>
</dbReference>
<protein>
    <submittedName>
        <fullName evidence="7">Uncharacterized protein</fullName>
    </submittedName>
</protein>